<reference evidence="2 3" key="1">
    <citation type="submission" date="2020-08" db="EMBL/GenBank/DDBJ databases">
        <title>Genomic Encyclopedia of Type Strains, Phase IV (KMG-IV): sequencing the most valuable type-strain genomes for metagenomic binning, comparative biology and taxonomic classification.</title>
        <authorList>
            <person name="Goeker M."/>
        </authorList>
    </citation>
    <scope>NUCLEOTIDE SEQUENCE [LARGE SCALE GENOMIC DNA]</scope>
    <source>
        <strain evidence="2 3">YIM 65646</strain>
    </source>
</reference>
<accession>A0A841FRB6</accession>
<organism evidence="2 3">
    <name type="scientific">Phytomonospora endophytica</name>
    <dbReference type="NCBI Taxonomy" id="714109"/>
    <lineage>
        <taxon>Bacteria</taxon>
        <taxon>Bacillati</taxon>
        <taxon>Actinomycetota</taxon>
        <taxon>Actinomycetes</taxon>
        <taxon>Micromonosporales</taxon>
        <taxon>Micromonosporaceae</taxon>
        <taxon>Phytomonospora</taxon>
    </lineage>
</organism>
<name>A0A841FRB6_9ACTN</name>
<evidence type="ECO:0000259" key="1">
    <source>
        <dbReference type="Pfam" id="PF13577"/>
    </source>
</evidence>
<evidence type="ECO:0000313" key="3">
    <source>
        <dbReference type="Proteomes" id="UP000548476"/>
    </source>
</evidence>
<dbReference type="InterPro" id="IPR032710">
    <property type="entry name" value="NTF2-like_dom_sf"/>
</dbReference>
<dbReference type="AlphaFoldDB" id="A0A841FRB6"/>
<sequence length="146" mass="16185">MARPIELLADMHEIKAVVDGIDNSVDVKDWEHCLSLFTEHVHIDFSSLGGGAPTVVPAAALVASWRTNLHPGKSSFHLRTNHEINLDGDQAWVFSKGAGYNKLGDELWEFWGTYEHTLVRTAGGWKCSAMVFTLTHTRGRDSVRLG</sequence>
<dbReference type="Pfam" id="PF13577">
    <property type="entry name" value="SnoaL_4"/>
    <property type="match status" value="1"/>
</dbReference>
<comment type="caution">
    <text evidence="2">The sequence shown here is derived from an EMBL/GenBank/DDBJ whole genome shotgun (WGS) entry which is preliminary data.</text>
</comment>
<protein>
    <recommendedName>
        <fullName evidence="1">SnoaL-like domain-containing protein</fullName>
    </recommendedName>
</protein>
<dbReference type="Gene3D" id="3.10.450.50">
    <property type="match status" value="1"/>
</dbReference>
<dbReference type="Proteomes" id="UP000548476">
    <property type="component" value="Unassembled WGS sequence"/>
</dbReference>
<dbReference type="RefSeq" id="WP_184787339.1">
    <property type="nucleotide sequence ID" value="NZ_BONT01000088.1"/>
</dbReference>
<proteinExistence type="predicted"/>
<evidence type="ECO:0000313" key="2">
    <source>
        <dbReference type="EMBL" id="MBB6034490.1"/>
    </source>
</evidence>
<dbReference type="InterPro" id="IPR037401">
    <property type="entry name" value="SnoaL-like"/>
</dbReference>
<gene>
    <name evidence="2" type="ORF">HNR73_002340</name>
</gene>
<keyword evidence="3" id="KW-1185">Reference proteome</keyword>
<dbReference type="CDD" id="cd00531">
    <property type="entry name" value="NTF2_like"/>
    <property type="match status" value="1"/>
</dbReference>
<dbReference type="EMBL" id="JACHGT010000004">
    <property type="protein sequence ID" value="MBB6034490.1"/>
    <property type="molecule type" value="Genomic_DNA"/>
</dbReference>
<dbReference type="SUPFAM" id="SSF54427">
    <property type="entry name" value="NTF2-like"/>
    <property type="match status" value="1"/>
</dbReference>
<feature type="domain" description="SnoaL-like" evidence="1">
    <location>
        <begin position="8"/>
        <end position="130"/>
    </location>
</feature>